<keyword evidence="3" id="KW-0378">Hydrolase</keyword>
<evidence type="ECO:0000256" key="4">
    <source>
        <dbReference type="ARBA" id="ARBA00022833"/>
    </source>
</evidence>
<dbReference type="EMBL" id="RHJS01000002">
    <property type="protein sequence ID" value="RRK34863.1"/>
    <property type="molecule type" value="Genomic_DNA"/>
</dbReference>
<sequence length="428" mass="47945">MREHSFILKGNICYSETKNHLSVTEQGYLVCCEGISRGVYPVIPDEYRNLPVKDYGDRLIIPGMTDLHIHAPQYPFRGIGMDLELLEWLNTHTFPEESRYSDLEYAEKAYRIFVEDLKKSGSTRAVIFGTIHLPATEFLMKQLDASGLSTYVGKVNMDQNCTDALRETDALESLESTAAWLRETSGKYSNARPILTPRFAPTCSEPLLEGLGKLQKEYGLPVQSHLSENLSEIQWVQELFPWSACYGNVYEHYGLFGKEAKTVMAHCVHSSDLEVELMKNNGVYVAHCPQSNTNLSSGIAPIRRYLDAGIPVGLGTDIAGGTNMSMFRCMADAVGVSKLYWRLIDQEKKPLTMEEAFYLATRGGGSFFGKVGSFENGYELDALVLDDSGIRTAKELNTKERLERYIYLAEEGGRLAGKYVNGREILLS</sequence>
<keyword evidence="7" id="KW-1185">Reference proteome</keyword>
<dbReference type="InterPro" id="IPR051607">
    <property type="entry name" value="Metallo-dep_hydrolases"/>
</dbReference>
<evidence type="ECO:0000256" key="2">
    <source>
        <dbReference type="ARBA" id="ARBA00022723"/>
    </source>
</evidence>
<evidence type="ECO:0000256" key="1">
    <source>
        <dbReference type="ARBA" id="ARBA00001947"/>
    </source>
</evidence>
<evidence type="ECO:0000259" key="5">
    <source>
        <dbReference type="Pfam" id="PF01979"/>
    </source>
</evidence>
<dbReference type="GO" id="GO:0008892">
    <property type="term" value="F:guanine deaminase activity"/>
    <property type="evidence" value="ECO:0007669"/>
    <property type="project" value="TreeGrafter"/>
</dbReference>
<dbReference type="Pfam" id="PF01979">
    <property type="entry name" value="Amidohydro_1"/>
    <property type="match status" value="1"/>
</dbReference>
<name>A0A426DQ67_9FIRM</name>
<dbReference type="GO" id="GO:0005829">
    <property type="term" value="C:cytosol"/>
    <property type="evidence" value="ECO:0007669"/>
    <property type="project" value="TreeGrafter"/>
</dbReference>
<reference evidence="6" key="1">
    <citation type="submission" date="2018-10" db="EMBL/GenBank/DDBJ databases">
        <title>Schaedlerella arabinophila gen. nov. sp. nov., isolated from the mouse intestinal tract and comparative analysis with the genome of the closely related altered Schaedler flora strain ASF502.</title>
        <authorList>
            <person name="Miyake S."/>
            <person name="Soh M."/>
            <person name="Seedorf H."/>
        </authorList>
    </citation>
    <scope>NUCLEOTIDE SEQUENCE [LARGE SCALE GENOMIC DNA]</scope>
    <source>
        <strain evidence="6">DSM 106076</strain>
    </source>
</reference>
<evidence type="ECO:0000256" key="3">
    <source>
        <dbReference type="ARBA" id="ARBA00022801"/>
    </source>
</evidence>
<comment type="cofactor">
    <cofactor evidence="1">
        <name>Zn(2+)</name>
        <dbReference type="ChEBI" id="CHEBI:29105"/>
    </cofactor>
</comment>
<dbReference type="PANTHER" id="PTHR11271:SF6">
    <property type="entry name" value="GUANINE DEAMINASE"/>
    <property type="match status" value="1"/>
</dbReference>
<keyword evidence="2" id="KW-0479">Metal-binding</keyword>
<dbReference type="SUPFAM" id="SSF51338">
    <property type="entry name" value="Composite domain of metallo-dependent hydrolases"/>
    <property type="match status" value="2"/>
</dbReference>
<dbReference type="InterPro" id="IPR032466">
    <property type="entry name" value="Metal_Hydrolase"/>
</dbReference>
<gene>
    <name evidence="6" type="ORF">EBB54_28635</name>
</gene>
<dbReference type="Gene3D" id="3.20.20.140">
    <property type="entry name" value="Metal-dependent hydrolases"/>
    <property type="match status" value="1"/>
</dbReference>
<proteinExistence type="predicted"/>
<dbReference type="InterPro" id="IPR011059">
    <property type="entry name" value="Metal-dep_hydrolase_composite"/>
</dbReference>
<comment type="caution">
    <text evidence="6">The sequence shown here is derived from an EMBL/GenBank/DDBJ whole genome shotgun (WGS) entry which is preliminary data.</text>
</comment>
<dbReference type="Gene3D" id="2.30.40.10">
    <property type="entry name" value="Urease, subunit C, domain 1"/>
    <property type="match status" value="1"/>
</dbReference>
<dbReference type="PANTHER" id="PTHR11271">
    <property type="entry name" value="GUANINE DEAMINASE"/>
    <property type="match status" value="1"/>
</dbReference>
<keyword evidence="4" id="KW-0862">Zinc</keyword>
<evidence type="ECO:0000313" key="6">
    <source>
        <dbReference type="EMBL" id="RRK34863.1"/>
    </source>
</evidence>
<dbReference type="GO" id="GO:0046098">
    <property type="term" value="P:guanine metabolic process"/>
    <property type="evidence" value="ECO:0007669"/>
    <property type="project" value="TreeGrafter"/>
</dbReference>
<dbReference type="GO" id="GO:0008270">
    <property type="term" value="F:zinc ion binding"/>
    <property type="evidence" value="ECO:0007669"/>
    <property type="project" value="TreeGrafter"/>
</dbReference>
<feature type="domain" description="Amidohydrolase-related" evidence="5">
    <location>
        <begin position="60"/>
        <end position="391"/>
    </location>
</feature>
<dbReference type="AlphaFoldDB" id="A0A426DQ67"/>
<protein>
    <submittedName>
        <fullName evidence="6">Guanine deaminase</fullName>
    </submittedName>
</protein>
<evidence type="ECO:0000313" key="7">
    <source>
        <dbReference type="Proteomes" id="UP000274920"/>
    </source>
</evidence>
<dbReference type="RefSeq" id="WP_125130074.1">
    <property type="nucleotide sequence ID" value="NZ_RHJS01000002.1"/>
</dbReference>
<dbReference type="Proteomes" id="UP000274920">
    <property type="component" value="Unassembled WGS sequence"/>
</dbReference>
<organism evidence="6 7">
    <name type="scientific">Schaedlerella arabinosiphila</name>
    <dbReference type="NCBI Taxonomy" id="2044587"/>
    <lineage>
        <taxon>Bacteria</taxon>
        <taxon>Bacillati</taxon>
        <taxon>Bacillota</taxon>
        <taxon>Clostridia</taxon>
        <taxon>Lachnospirales</taxon>
        <taxon>Lachnospiraceae</taxon>
        <taxon>Schaedlerella</taxon>
    </lineage>
</organism>
<dbReference type="SUPFAM" id="SSF51556">
    <property type="entry name" value="Metallo-dependent hydrolases"/>
    <property type="match status" value="1"/>
</dbReference>
<accession>A0A426DQ67</accession>
<dbReference type="InterPro" id="IPR006680">
    <property type="entry name" value="Amidohydro-rel"/>
</dbReference>